<feature type="domain" description="YknX-like C-terminal permuted SH3-like" evidence="5">
    <location>
        <begin position="261"/>
        <end position="328"/>
    </location>
</feature>
<comment type="caution">
    <text evidence="6">The sequence shown here is derived from an EMBL/GenBank/DDBJ whole genome shotgun (WGS) entry which is preliminary data.</text>
</comment>
<evidence type="ECO:0000259" key="5">
    <source>
        <dbReference type="Pfam" id="PF25989"/>
    </source>
</evidence>
<protein>
    <submittedName>
        <fullName evidence="6">Uncharacterized protein</fullName>
    </submittedName>
</protein>
<evidence type="ECO:0000259" key="3">
    <source>
        <dbReference type="Pfam" id="PF25954"/>
    </source>
</evidence>
<dbReference type="Pfam" id="PF25973">
    <property type="entry name" value="BSH_CzcB"/>
    <property type="match status" value="1"/>
</dbReference>
<keyword evidence="2" id="KW-0175">Coiled coil</keyword>
<dbReference type="Pfam" id="PF25954">
    <property type="entry name" value="Beta-barrel_RND_2"/>
    <property type="match status" value="1"/>
</dbReference>
<dbReference type="Gene3D" id="2.40.420.20">
    <property type="match status" value="1"/>
</dbReference>
<feature type="coiled-coil region" evidence="2">
    <location>
        <begin position="71"/>
        <end position="100"/>
    </location>
</feature>
<dbReference type="SUPFAM" id="SSF111369">
    <property type="entry name" value="HlyD-like secretion proteins"/>
    <property type="match status" value="1"/>
</dbReference>
<dbReference type="InterPro" id="IPR058647">
    <property type="entry name" value="BSH_CzcB-like"/>
</dbReference>
<proteinExistence type="inferred from homology"/>
<dbReference type="Gene3D" id="2.40.30.170">
    <property type="match status" value="1"/>
</dbReference>
<dbReference type="EMBL" id="LAHO01000014">
    <property type="protein sequence ID" value="KKO44759.1"/>
    <property type="molecule type" value="Genomic_DNA"/>
</dbReference>
<dbReference type="InterPro" id="IPR058792">
    <property type="entry name" value="Beta-barrel_RND_2"/>
</dbReference>
<organism evidence="6 7">
    <name type="scientific">Arsukibacterium ikkense</name>
    <dbReference type="NCBI Taxonomy" id="336831"/>
    <lineage>
        <taxon>Bacteria</taxon>
        <taxon>Pseudomonadati</taxon>
        <taxon>Pseudomonadota</taxon>
        <taxon>Gammaproteobacteria</taxon>
        <taxon>Chromatiales</taxon>
        <taxon>Chromatiaceae</taxon>
        <taxon>Arsukibacterium</taxon>
    </lineage>
</organism>
<dbReference type="STRING" id="336831.WG68_14175"/>
<dbReference type="InterPro" id="IPR006143">
    <property type="entry name" value="RND_pump_MFP"/>
</dbReference>
<dbReference type="Gene3D" id="1.10.287.470">
    <property type="entry name" value="Helix hairpin bin"/>
    <property type="match status" value="1"/>
</dbReference>
<reference evidence="6 7" key="1">
    <citation type="submission" date="2015-03" db="EMBL/GenBank/DDBJ databases">
        <title>Draft genome sequences of two protease-producing strains of Arsukibacterium isolated from two cold and alkaline environments.</title>
        <authorList>
            <person name="Lylloff J.E."/>
            <person name="Skov L.B."/>
            <person name="Jepsen M."/>
            <person name="Hallin P.F."/>
            <person name="Sorensen S.J."/>
            <person name="Stougaard P."/>
            <person name="Glaring M.A."/>
        </authorList>
    </citation>
    <scope>NUCLEOTIDE SEQUENCE [LARGE SCALE GENOMIC DNA]</scope>
    <source>
        <strain evidence="6 7">GCM72</strain>
    </source>
</reference>
<dbReference type="Proteomes" id="UP000034228">
    <property type="component" value="Unassembled WGS sequence"/>
</dbReference>
<dbReference type="PANTHER" id="PTHR30469">
    <property type="entry name" value="MULTIDRUG RESISTANCE PROTEIN MDTA"/>
    <property type="match status" value="1"/>
</dbReference>
<dbReference type="Gene3D" id="2.40.50.100">
    <property type="match status" value="1"/>
</dbReference>
<dbReference type="GO" id="GO:0015562">
    <property type="term" value="F:efflux transmembrane transporter activity"/>
    <property type="evidence" value="ECO:0007669"/>
    <property type="project" value="TreeGrafter"/>
</dbReference>
<dbReference type="NCBIfam" id="TIGR01730">
    <property type="entry name" value="RND_mfp"/>
    <property type="match status" value="1"/>
</dbReference>
<dbReference type="AlphaFoldDB" id="A0A0M2V2Y9"/>
<evidence type="ECO:0000259" key="4">
    <source>
        <dbReference type="Pfam" id="PF25973"/>
    </source>
</evidence>
<evidence type="ECO:0000313" key="6">
    <source>
        <dbReference type="EMBL" id="KKO44759.1"/>
    </source>
</evidence>
<name>A0A0M2V2Y9_9GAMM</name>
<accession>A0A0M2V2Y9</accession>
<dbReference type="GO" id="GO:1990281">
    <property type="term" value="C:efflux pump complex"/>
    <property type="evidence" value="ECO:0007669"/>
    <property type="project" value="TreeGrafter"/>
</dbReference>
<comment type="similarity">
    <text evidence="1">Belongs to the membrane fusion protein (MFP) (TC 8.A.1) family.</text>
</comment>
<evidence type="ECO:0000256" key="1">
    <source>
        <dbReference type="ARBA" id="ARBA00009477"/>
    </source>
</evidence>
<feature type="domain" description="CzcB-like barrel-sandwich hybrid" evidence="4">
    <location>
        <begin position="47"/>
        <end position="173"/>
    </location>
</feature>
<keyword evidence="7" id="KW-1185">Reference proteome</keyword>
<sequence length="334" mass="36474">MTACEPGGQATAPAASVRELPIAAAEVKPRDLSRRLTLSAEVRARQTVRLTARTRGMVEQILVEEGDAVQAGQLLLELEQSEQRAELARATALLKQAELAYQRQAELYQRNLSSAAEYQAQAAALRVAESEQQLWLTRVAFGRVYAPRAAVVSHRAVELGEAVREQELMFELAGMDELVVNFGVSERDVAQLAVGQALSLQLDAMPAVEWAGRIRRIFPAADLVSRFVTVEVALPTDAYNKGVKPGFLARVNLVIDARQQALAVPVSAVLLDDNQHYVLLVQDNLLVRQRVEVGVERGQWQEIIAGLVAGDIVMANASIDMQPGQAVRIVGWRG</sequence>
<dbReference type="PANTHER" id="PTHR30469:SF38">
    <property type="entry name" value="HLYD FAMILY SECRETION PROTEIN"/>
    <property type="match status" value="1"/>
</dbReference>
<gene>
    <name evidence="6" type="ORF">WG68_14175</name>
</gene>
<dbReference type="InterPro" id="IPR058637">
    <property type="entry name" value="YknX-like_C"/>
</dbReference>
<dbReference type="Pfam" id="PF25989">
    <property type="entry name" value="YknX_C"/>
    <property type="match status" value="1"/>
</dbReference>
<evidence type="ECO:0000313" key="7">
    <source>
        <dbReference type="Proteomes" id="UP000034228"/>
    </source>
</evidence>
<evidence type="ECO:0000256" key="2">
    <source>
        <dbReference type="SAM" id="Coils"/>
    </source>
</evidence>
<feature type="domain" description="CusB-like beta-barrel" evidence="3">
    <location>
        <begin position="180"/>
        <end position="253"/>
    </location>
</feature>